<keyword evidence="5" id="KW-1185">Reference proteome</keyword>
<dbReference type="Pfam" id="PF01433">
    <property type="entry name" value="Peptidase_M1"/>
    <property type="match status" value="1"/>
</dbReference>
<dbReference type="EC" id="3.4.11.-" evidence="4"/>
<reference evidence="4 5" key="1">
    <citation type="submission" date="2023-07" db="EMBL/GenBank/DDBJ databases">
        <title>Novel species of Thermanaerothrix with wide hydrolytic capabilities.</title>
        <authorList>
            <person name="Zayulina K.S."/>
            <person name="Podosokorskaya O.A."/>
            <person name="Elcheninov A.G."/>
        </authorList>
    </citation>
    <scope>NUCLEOTIDE SEQUENCE [LARGE SCALE GENOMIC DNA]</scope>
    <source>
        <strain evidence="4 5">4228-RoL</strain>
    </source>
</reference>
<organism evidence="4 5">
    <name type="scientific">Thermanaerothrix solaris</name>
    <dbReference type="NCBI Taxonomy" id="3058434"/>
    <lineage>
        <taxon>Bacteria</taxon>
        <taxon>Bacillati</taxon>
        <taxon>Chloroflexota</taxon>
        <taxon>Anaerolineae</taxon>
        <taxon>Anaerolineales</taxon>
        <taxon>Anaerolineaceae</taxon>
        <taxon>Thermanaerothrix</taxon>
    </lineage>
</organism>
<feature type="chain" id="PRO_5046707746" evidence="2">
    <location>
        <begin position="24"/>
        <end position="512"/>
    </location>
</feature>
<keyword evidence="4" id="KW-0031">Aminopeptidase</keyword>
<dbReference type="Gene3D" id="1.10.390.10">
    <property type="entry name" value="Neutral Protease Domain 2"/>
    <property type="match status" value="1"/>
</dbReference>
<gene>
    <name evidence="4" type="ORF">QYE77_02395</name>
</gene>
<name>A0ABU3NL59_9CHLR</name>
<dbReference type="EMBL" id="JAUHMF010000001">
    <property type="protein sequence ID" value="MDT8897100.1"/>
    <property type="molecule type" value="Genomic_DNA"/>
</dbReference>
<sequence>MLRSWRVIRNSILVFGLCLNIVACQLNNDALVPSTSIKTETQSSPTVTPKSQSTIAMTETPTGGATLTPTLASSGNEGVSNYFLWLRLFPERHTVEVEERIRWFNDTGAPREELPLVVEAARYPKGFEWLSVMQGERSLTIEPETVNVWKIKEMSPVTEGETTELTLHYRLNLPEIPPPSDTAKPQIYGYTLRQINLVDWYPYIPSFKDGEWLVHPPGYFGEHQVYPLSDYEVVLEILDSSREWLIAASAAGEKDSEGRYQFGLQRARNFVLSLSPDYQINETTVNNIRVVSYYFKDNTLAGEAALKATAQALELYSKLFSPYSRAQLSLVEADFLDGMEYDGLYFLSKGFYNLYDGTPQGYLTMIAAHETAHQWWYGQVANDQALHPWLDEALCTYSERLFYENYYPDLVAWWWFYRVNYYQPAGWIDRSIYDYAGYQAYRNAVYLRGAQFFEDLRQAIGDEAFFTALREYAQQYNGRIASPLDLLNLLRGQTKSDLEPLLRQYFSSFASQ</sequence>
<evidence type="ECO:0000313" key="4">
    <source>
        <dbReference type="EMBL" id="MDT8897100.1"/>
    </source>
</evidence>
<evidence type="ECO:0000259" key="3">
    <source>
        <dbReference type="Pfam" id="PF01433"/>
    </source>
</evidence>
<keyword evidence="2" id="KW-0732">Signal</keyword>
<comment type="caution">
    <text evidence="4">The sequence shown here is derived from an EMBL/GenBank/DDBJ whole genome shotgun (WGS) entry which is preliminary data.</text>
</comment>
<feature type="signal peptide" evidence="2">
    <location>
        <begin position="1"/>
        <end position="23"/>
    </location>
</feature>
<proteinExistence type="predicted"/>
<dbReference type="Proteomes" id="UP001254165">
    <property type="component" value="Unassembled WGS sequence"/>
</dbReference>
<dbReference type="PANTHER" id="PTHR45726">
    <property type="entry name" value="LEUKOTRIENE A-4 HYDROLASE"/>
    <property type="match status" value="1"/>
</dbReference>
<dbReference type="SUPFAM" id="SSF55486">
    <property type="entry name" value="Metalloproteases ('zincins'), catalytic domain"/>
    <property type="match status" value="1"/>
</dbReference>
<dbReference type="InterPro" id="IPR034015">
    <property type="entry name" value="M1_LTA4H"/>
</dbReference>
<evidence type="ECO:0000256" key="2">
    <source>
        <dbReference type="SAM" id="SignalP"/>
    </source>
</evidence>
<evidence type="ECO:0000313" key="5">
    <source>
        <dbReference type="Proteomes" id="UP001254165"/>
    </source>
</evidence>
<feature type="compositionally biased region" description="Low complexity" evidence="1">
    <location>
        <begin position="60"/>
        <end position="69"/>
    </location>
</feature>
<feature type="compositionally biased region" description="Polar residues" evidence="1">
    <location>
        <begin position="38"/>
        <end position="59"/>
    </location>
</feature>
<dbReference type="PANTHER" id="PTHR45726:SF3">
    <property type="entry name" value="LEUKOTRIENE A-4 HYDROLASE"/>
    <property type="match status" value="1"/>
</dbReference>
<dbReference type="GO" id="GO:0004177">
    <property type="term" value="F:aminopeptidase activity"/>
    <property type="evidence" value="ECO:0007669"/>
    <property type="project" value="UniProtKB-KW"/>
</dbReference>
<evidence type="ECO:0000256" key="1">
    <source>
        <dbReference type="SAM" id="MobiDB-lite"/>
    </source>
</evidence>
<dbReference type="InterPro" id="IPR027268">
    <property type="entry name" value="Peptidase_M4/M1_CTD_sf"/>
</dbReference>
<accession>A0ABU3NL59</accession>
<dbReference type="InterPro" id="IPR014782">
    <property type="entry name" value="Peptidase_M1_dom"/>
</dbReference>
<keyword evidence="4" id="KW-0645">Protease</keyword>
<feature type="domain" description="Peptidase M1 membrane alanine aminopeptidase" evidence="3">
    <location>
        <begin position="305"/>
        <end position="505"/>
    </location>
</feature>
<protein>
    <submittedName>
        <fullName evidence="4">M1 family metallopeptidase</fullName>
        <ecNumber evidence="4">3.4.11.-</ecNumber>
    </submittedName>
</protein>
<keyword evidence="4" id="KW-0378">Hydrolase</keyword>
<dbReference type="RefSeq" id="WP_315623750.1">
    <property type="nucleotide sequence ID" value="NZ_JAUHMF010000001.1"/>
</dbReference>
<dbReference type="CDD" id="cd09604">
    <property type="entry name" value="M1_APN_like"/>
    <property type="match status" value="1"/>
</dbReference>
<feature type="region of interest" description="Disordered" evidence="1">
    <location>
        <begin position="38"/>
        <end position="69"/>
    </location>
</feature>